<evidence type="ECO:0000256" key="7">
    <source>
        <dbReference type="SAM" id="MobiDB-lite"/>
    </source>
</evidence>
<feature type="coiled-coil region" evidence="6">
    <location>
        <begin position="130"/>
        <end position="157"/>
    </location>
</feature>
<dbReference type="EMBL" id="CP147407">
    <property type="protein sequence ID" value="WXB98558.1"/>
    <property type="molecule type" value="Genomic_DNA"/>
</dbReference>
<keyword evidence="6" id="KW-0175">Coiled coil</keyword>
<evidence type="ECO:0000256" key="5">
    <source>
        <dbReference type="ARBA" id="ARBA00023235"/>
    </source>
</evidence>
<dbReference type="Pfam" id="PF13624">
    <property type="entry name" value="SurA_N_3"/>
    <property type="match status" value="1"/>
</dbReference>
<feature type="compositionally biased region" description="Basic and acidic residues" evidence="7">
    <location>
        <begin position="25"/>
        <end position="39"/>
    </location>
</feature>
<dbReference type="EC" id="5.2.1.8" evidence="2"/>
<dbReference type="SUPFAM" id="SSF109998">
    <property type="entry name" value="Triger factor/SurA peptide-binding domain-like"/>
    <property type="match status" value="1"/>
</dbReference>
<proteinExistence type="predicted"/>
<feature type="region of interest" description="Disordered" evidence="7">
    <location>
        <begin position="22"/>
        <end position="68"/>
    </location>
</feature>
<feature type="compositionally biased region" description="Low complexity" evidence="7">
    <location>
        <begin position="227"/>
        <end position="237"/>
    </location>
</feature>
<organism evidence="9 10">
    <name type="scientific">Metabacillus sediminis</name>
    <dbReference type="NCBI Taxonomy" id="3117746"/>
    <lineage>
        <taxon>Bacteria</taxon>
        <taxon>Bacillati</taxon>
        <taxon>Bacillota</taxon>
        <taxon>Bacilli</taxon>
        <taxon>Bacillales</taxon>
        <taxon>Bacillaceae</taxon>
        <taxon>Metabacillus</taxon>
    </lineage>
</organism>
<accession>A0ABZ2NLA5</accession>
<evidence type="ECO:0000256" key="8">
    <source>
        <dbReference type="SAM" id="SignalP"/>
    </source>
</evidence>
<keyword evidence="3 8" id="KW-0732">Signal</keyword>
<reference evidence="9 10" key="1">
    <citation type="submission" date="2024-02" db="EMBL/GenBank/DDBJ databases">
        <title>Seven novel Bacillus-like species.</title>
        <authorList>
            <person name="Liu G."/>
        </authorList>
    </citation>
    <scope>NUCLEOTIDE SEQUENCE [LARGE SCALE GENOMIC DNA]</scope>
    <source>
        <strain evidence="9 10">FJAT-52054</strain>
    </source>
</reference>
<feature type="compositionally biased region" description="Basic and acidic residues" evidence="7">
    <location>
        <begin position="102"/>
        <end position="111"/>
    </location>
</feature>
<sequence length="258" mass="29279">MKKIMYPLTIGLMSMVLAACGAQDQAKKEEPKKTEEQAKADQPSQKEQQKQMEEMQKKMEAQKVDEKKTVATVNGKAITGSDYNSVLSSTQMQMQQMGQDPTSKEAEKQVKDQTVNTLVGQNILMQEADKKGYKASADEVKKQIDEIKKQYNNDDKKFQEALKMQGMDEKQLNEQVAQSIKMNQYVSKEIPAPKVTDKEIEEYYNQFAQQGGQGGQKPPKLEEVKPQIQQQLTQQKQNEALGKKVEELKKTAKVEIKI</sequence>
<dbReference type="PANTHER" id="PTHR47245">
    <property type="entry name" value="PEPTIDYLPROLYL ISOMERASE"/>
    <property type="match status" value="1"/>
</dbReference>
<feature type="chain" id="PRO_5045270358" description="peptidylprolyl isomerase" evidence="8">
    <location>
        <begin position="19"/>
        <end position="258"/>
    </location>
</feature>
<dbReference type="Gene3D" id="1.10.4030.10">
    <property type="entry name" value="Porin chaperone SurA, peptide-binding domain"/>
    <property type="match status" value="1"/>
</dbReference>
<keyword evidence="10" id="KW-1185">Reference proteome</keyword>
<keyword evidence="5" id="KW-0413">Isomerase</keyword>
<evidence type="ECO:0000256" key="6">
    <source>
        <dbReference type="SAM" id="Coils"/>
    </source>
</evidence>
<dbReference type="PROSITE" id="PS51257">
    <property type="entry name" value="PROKAR_LIPOPROTEIN"/>
    <property type="match status" value="1"/>
</dbReference>
<evidence type="ECO:0000313" key="9">
    <source>
        <dbReference type="EMBL" id="WXB98558.1"/>
    </source>
</evidence>
<evidence type="ECO:0000256" key="1">
    <source>
        <dbReference type="ARBA" id="ARBA00000971"/>
    </source>
</evidence>
<name>A0ABZ2NLA5_9BACI</name>
<dbReference type="InterPro" id="IPR050245">
    <property type="entry name" value="PrsA_foldase"/>
</dbReference>
<evidence type="ECO:0000256" key="2">
    <source>
        <dbReference type="ARBA" id="ARBA00013194"/>
    </source>
</evidence>
<evidence type="ECO:0000313" key="10">
    <source>
        <dbReference type="Proteomes" id="UP001377337"/>
    </source>
</evidence>
<protein>
    <recommendedName>
        <fullName evidence="2">peptidylprolyl isomerase</fullName>
        <ecNumber evidence="2">5.2.1.8</ecNumber>
    </recommendedName>
</protein>
<dbReference type="InterPro" id="IPR027304">
    <property type="entry name" value="Trigger_fact/SurA_dom_sf"/>
</dbReference>
<comment type="catalytic activity">
    <reaction evidence="1">
        <text>[protein]-peptidylproline (omega=180) = [protein]-peptidylproline (omega=0)</text>
        <dbReference type="Rhea" id="RHEA:16237"/>
        <dbReference type="Rhea" id="RHEA-COMP:10747"/>
        <dbReference type="Rhea" id="RHEA-COMP:10748"/>
        <dbReference type="ChEBI" id="CHEBI:83833"/>
        <dbReference type="ChEBI" id="CHEBI:83834"/>
        <dbReference type="EC" id="5.2.1.8"/>
    </reaction>
</comment>
<feature type="region of interest" description="Disordered" evidence="7">
    <location>
        <begin position="207"/>
        <end position="240"/>
    </location>
</feature>
<gene>
    <name evidence="9" type="ORF">WCV65_08810</name>
</gene>
<evidence type="ECO:0000256" key="4">
    <source>
        <dbReference type="ARBA" id="ARBA00023110"/>
    </source>
</evidence>
<dbReference type="RefSeq" id="WP_035413421.1">
    <property type="nucleotide sequence ID" value="NZ_CP147407.1"/>
</dbReference>
<dbReference type="PANTHER" id="PTHR47245:SF1">
    <property type="entry name" value="FOLDASE PROTEIN PRSA"/>
    <property type="match status" value="1"/>
</dbReference>
<feature type="region of interest" description="Disordered" evidence="7">
    <location>
        <begin position="89"/>
        <end position="111"/>
    </location>
</feature>
<keyword evidence="4" id="KW-0697">Rotamase</keyword>
<feature type="signal peptide" evidence="8">
    <location>
        <begin position="1"/>
        <end position="18"/>
    </location>
</feature>
<dbReference type="Proteomes" id="UP001377337">
    <property type="component" value="Chromosome"/>
</dbReference>
<evidence type="ECO:0000256" key="3">
    <source>
        <dbReference type="ARBA" id="ARBA00022729"/>
    </source>
</evidence>
<feature type="compositionally biased region" description="Basic and acidic residues" evidence="7">
    <location>
        <begin position="47"/>
        <end position="68"/>
    </location>
</feature>